<feature type="compositionally biased region" description="Gly residues" evidence="1">
    <location>
        <begin position="263"/>
        <end position="275"/>
    </location>
</feature>
<dbReference type="EMBL" id="BSPQ01000005">
    <property type="protein sequence ID" value="GLS90695.1"/>
    <property type="molecule type" value="Genomic_DNA"/>
</dbReference>
<dbReference type="Proteomes" id="UP001157353">
    <property type="component" value="Unassembled WGS sequence"/>
</dbReference>
<organism evidence="3 4">
    <name type="scientific">Psychromonas marina</name>
    <dbReference type="NCBI Taxonomy" id="88364"/>
    <lineage>
        <taxon>Bacteria</taxon>
        <taxon>Pseudomonadati</taxon>
        <taxon>Pseudomonadota</taxon>
        <taxon>Gammaproteobacteria</taxon>
        <taxon>Alteromonadales</taxon>
        <taxon>Psychromonadaceae</taxon>
        <taxon>Psychromonas</taxon>
    </lineage>
</organism>
<dbReference type="RefSeq" id="WP_284203817.1">
    <property type="nucleotide sequence ID" value="NZ_BSPQ01000005.1"/>
</dbReference>
<feature type="chain" id="PRO_5045198916" description="Serine/threonine protein kinase" evidence="2">
    <location>
        <begin position="20"/>
        <end position="275"/>
    </location>
</feature>
<evidence type="ECO:0008006" key="5">
    <source>
        <dbReference type="Google" id="ProtNLM"/>
    </source>
</evidence>
<evidence type="ECO:0000256" key="1">
    <source>
        <dbReference type="SAM" id="MobiDB-lite"/>
    </source>
</evidence>
<evidence type="ECO:0000313" key="4">
    <source>
        <dbReference type="Proteomes" id="UP001157353"/>
    </source>
</evidence>
<name>A0ABQ6E0G2_9GAMM</name>
<accession>A0ABQ6E0G2</accession>
<sequence>MKYKMLSAVIATALLSACGSDDPSSDIKSFDPIVAGMQVSYDCTDGSQGTVSTLSGADGIVKVTDSVPAILPETCEFTSVGLSNAVDMSNGKSMAGVSYVIPVGMAVAGKIVTASPLSTLLAKTLNGEEYSEEAATQLLTDLGLGDLINKGASVAEIFLDTDTAANALPASEKSKLLATTAVVSDTIVANPDATAEQLTTGSEKVSAAVFADYPEYPDNGNGTDIYLDVKEASKAVVEDPNAIVEVPDEIIAVPVEPEDAPTGGTGGNTGGGTGG</sequence>
<protein>
    <recommendedName>
        <fullName evidence="5">Serine/threonine protein kinase</fullName>
    </recommendedName>
</protein>
<comment type="caution">
    <text evidence="3">The sequence shown here is derived from an EMBL/GenBank/DDBJ whole genome shotgun (WGS) entry which is preliminary data.</text>
</comment>
<gene>
    <name evidence="3" type="ORF">GCM10007916_17620</name>
</gene>
<dbReference type="PROSITE" id="PS51257">
    <property type="entry name" value="PROKAR_LIPOPROTEIN"/>
    <property type="match status" value="1"/>
</dbReference>
<keyword evidence="4" id="KW-1185">Reference proteome</keyword>
<evidence type="ECO:0000313" key="3">
    <source>
        <dbReference type="EMBL" id="GLS90695.1"/>
    </source>
</evidence>
<keyword evidence="2" id="KW-0732">Signal</keyword>
<proteinExistence type="predicted"/>
<evidence type="ECO:0000256" key="2">
    <source>
        <dbReference type="SAM" id="SignalP"/>
    </source>
</evidence>
<feature type="signal peptide" evidence="2">
    <location>
        <begin position="1"/>
        <end position="19"/>
    </location>
</feature>
<feature type="region of interest" description="Disordered" evidence="1">
    <location>
        <begin position="256"/>
        <end position="275"/>
    </location>
</feature>
<reference evidence="4" key="1">
    <citation type="journal article" date="2019" name="Int. J. Syst. Evol. Microbiol.">
        <title>The Global Catalogue of Microorganisms (GCM) 10K type strain sequencing project: providing services to taxonomists for standard genome sequencing and annotation.</title>
        <authorList>
            <consortium name="The Broad Institute Genomics Platform"/>
            <consortium name="The Broad Institute Genome Sequencing Center for Infectious Disease"/>
            <person name="Wu L."/>
            <person name="Ma J."/>
        </authorList>
    </citation>
    <scope>NUCLEOTIDE SEQUENCE [LARGE SCALE GENOMIC DNA]</scope>
    <source>
        <strain evidence="4">NBRC 103166</strain>
    </source>
</reference>